<gene>
    <name evidence="2" type="ORF">BOX15_Mlig012345g1</name>
</gene>
<name>A0A267G9U1_9PLAT</name>
<feature type="coiled-coil region" evidence="1">
    <location>
        <begin position="43"/>
        <end position="91"/>
    </location>
</feature>
<proteinExistence type="predicted"/>
<evidence type="ECO:0000313" key="3">
    <source>
        <dbReference type="Proteomes" id="UP000215902"/>
    </source>
</evidence>
<organism evidence="2 3">
    <name type="scientific">Macrostomum lignano</name>
    <dbReference type="NCBI Taxonomy" id="282301"/>
    <lineage>
        <taxon>Eukaryota</taxon>
        <taxon>Metazoa</taxon>
        <taxon>Spiralia</taxon>
        <taxon>Lophotrochozoa</taxon>
        <taxon>Platyhelminthes</taxon>
        <taxon>Rhabditophora</taxon>
        <taxon>Macrostomorpha</taxon>
        <taxon>Macrostomida</taxon>
        <taxon>Macrostomidae</taxon>
        <taxon>Macrostomum</taxon>
    </lineage>
</organism>
<dbReference type="AlphaFoldDB" id="A0A267G9U1"/>
<dbReference type="Gene3D" id="2.60.210.10">
    <property type="entry name" value="Apoptosis, Tumor Necrosis Factor Receptor Associated Protein 2, Chain A"/>
    <property type="match status" value="1"/>
</dbReference>
<accession>A0A267G9U1</accession>
<evidence type="ECO:0000256" key="1">
    <source>
        <dbReference type="SAM" id="Coils"/>
    </source>
</evidence>
<protein>
    <submittedName>
        <fullName evidence="2">Uncharacterized protein</fullName>
    </submittedName>
</protein>
<dbReference type="InterPro" id="IPR008974">
    <property type="entry name" value="TRAF-like"/>
</dbReference>
<dbReference type="EMBL" id="NIVC01000450">
    <property type="protein sequence ID" value="PAA82791.1"/>
    <property type="molecule type" value="Genomic_DNA"/>
</dbReference>
<sequence length="246" mass="28061">MTAQVPAGEYRCDFFDFGCGFVFNGPQSETQHYESPDGRHEHIRLVSDKLRNLQQKVDRLKRSVRQNQQELRRKQLEIDELKRKLHRLGAHCERVISVFELSIPDLLAENAGWHSCLTQQFGYGLDIQARFLESLTGAVEFRFRLRLRPTPHDRTLQWPFRSTVRVAVFPPDGQPQLQEGSSATLVPKRLPANQLRLLDRPDAAGDEERESIEIRAPTGLSRAQLLGLPDGSSFAARVVLLPEEAE</sequence>
<keyword evidence="1" id="KW-0175">Coiled coil</keyword>
<dbReference type="Proteomes" id="UP000215902">
    <property type="component" value="Unassembled WGS sequence"/>
</dbReference>
<comment type="caution">
    <text evidence="2">The sequence shown here is derived from an EMBL/GenBank/DDBJ whole genome shotgun (WGS) entry which is preliminary data.</text>
</comment>
<reference evidence="2 3" key="1">
    <citation type="submission" date="2017-06" db="EMBL/GenBank/DDBJ databases">
        <title>A platform for efficient transgenesis in Macrostomum lignano, a flatworm model organism for stem cell research.</title>
        <authorList>
            <person name="Berezikov E."/>
        </authorList>
    </citation>
    <scope>NUCLEOTIDE SEQUENCE [LARGE SCALE GENOMIC DNA]</scope>
    <source>
        <strain evidence="2">DV1</strain>
        <tissue evidence="2">Whole organism</tissue>
    </source>
</reference>
<evidence type="ECO:0000313" key="2">
    <source>
        <dbReference type="EMBL" id="PAA82791.1"/>
    </source>
</evidence>
<keyword evidence="3" id="KW-1185">Reference proteome</keyword>